<keyword evidence="2" id="KW-0732">Signal</keyword>
<dbReference type="InterPro" id="IPR013780">
    <property type="entry name" value="Glyco_hydro_b"/>
</dbReference>
<keyword evidence="3 4" id="KW-0378">Hydrolase</keyword>
<dbReference type="EMBL" id="RKHQ01000001">
    <property type="protein sequence ID" value="ROR97162.1"/>
    <property type="molecule type" value="Genomic_DNA"/>
</dbReference>
<dbReference type="PANTHER" id="PTHR11069">
    <property type="entry name" value="GLUCOSYLCERAMIDASE"/>
    <property type="match status" value="1"/>
</dbReference>
<gene>
    <name evidence="7" type="ORF">EDD28_1755</name>
</gene>
<dbReference type="InterPro" id="IPR033453">
    <property type="entry name" value="Glyco_hydro_30_TIM-barrel"/>
</dbReference>
<dbReference type="GO" id="GO:0006680">
    <property type="term" value="P:glucosylceramide catabolic process"/>
    <property type="evidence" value="ECO:0007669"/>
    <property type="project" value="TreeGrafter"/>
</dbReference>
<dbReference type="InterPro" id="IPR033452">
    <property type="entry name" value="GH30_C"/>
</dbReference>
<name>A0A3N2DBT9_9MICO</name>
<evidence type="ECO:0000256" key="2">
    <source>
        <dbReference type="ARBA" id="ARBA00022729"/>
    </source>
</evidence>
<feature type="domain" description="Glycosyl hydrolase family 30 beta sandwich" evidence="6">
    <location>
        <begin position="392"/>
        <end position="433"/>
    </location>
</feature>
<proteinExistence type="inferred from homology"/>
<accession>A0A3N2DBT9</accession>
<comment type="similarity">
    <text evidence="1 4">Belongs to the glycosyl hydrolase 30 family.</text>
</comment>
<dbReference type="GO" id="GO:0016020">
    <property type="term" value="C:membrane"/>
    <property type="evidence" value="ECO:0007669"/>
    <property type="project" value="GOC"/>
</dbReference>
<dbReference type="InterPro" id="IPR017853">
    <property type="entry name" value="GH"/>
</dbReference>
<evidence type="ECO:0000313" key="8">
    <source>
        <dbReference type="Proteomes" id="UP000275356"/>
    </source>
</evidence>
<evidence type="ECO:0000256" key="4">
    <source>
        <dbReference type="RuleBase" id="RU361188"/>
    </source>
</evidence>
<keyword evidence="8" id="KW-1185">Reference proteome</keyword>
<dbReference type="Proteomes" id="UP000275356">
    <property type="component" value="Unassembled WGS sequence"/>
</dbReference>
<evidence type="ECO:0000259" key="6">
    <source>
        <dbReference type="Pfam" id="PF17189"/>
    </source>
</evidence>
<evidence type="ECO:0000313" key="7">
    <source>
        <dbReference type="EMBL" id="ROR97162.1"/>
    </source>
</evidence>
<dbReference type="PANTHER" id="PTHR11069:SF23">
    <property type="entry name" value="LYSOSOMAL ACID GLUCOSYLCERAMIDASE"/>
    <property type="match status" value="1"/>
</dbReference>
<dbReference type="Pfam" id="PF17189">
    <property type="entry name" value="Glyco_hydro_30C"/>
    <property type="match status" value="1"/>
</dbReference>
<reference evidence="7 8" key="1">
    <citation type="submission" date="2018-11" db="EMBL/GenBank/DDBJ databases">
        <title>Sequencing the genomes of 1000 actinobacteria strains.</title>
        <authorList>
            <person name="Klenk H.-P."/>
        </authorList>
    </citation>
    <scope>NUCLEOTIDE SEQUENCE [LARGE SCALE GENOMIC DNA]</scope>
    <source>
        <strain evidence="7 8">DSM 13521</strain>
    </source>
</reference>
<comment type="caution">
    <text evidence="7">The sequence shown here is derived from an EMBL/GenBank/DDBJ whole genome shotgun (WGS) entry which is preliminary data.</text>
</comment>
<dbReference type="InterPro" id="IPR001139">
    <property type="entry name" value="Glyco_hydro_30"/>
</dbReference>
<dbReference type="Pfam" id="PF02055">
    <property type="entry name" value="Glyco_hydro_30"/>
    <property type="match status" value="1"/>
</dbReference>
<dbReference type="OrthoDB" id="9806701at2"/>
<sequence length="465" mass="51163">MTHEQTTELAVTARIQEYVSTGPAELFVERAVDTERTPTAGATQVLVDTTDRHQTIDGFGASFTDASAYLVDRVLPEDARERAMTELFCPARGIGLSVVRNPMGSSDYSRTVYSYDDRPEGTTDPELEHFSIDHDLESILPLTRWALELNPRLQVFASPWSAPGWMKTTGSMVGGELLPELYPTYAQYFVRFVQAWAERGVPITAVSPQNEPLYVPEHYPGMGMTALEQIDFVREHLAPAFAAAGLTTKIMGYDHNWDRLDYAFDLLDEAADAFDGIAWHWYDGRAVSQSRVGRDYPDKEIHFFEGSGGSWVPAFEPAFSYLMGNGIDILRHGSRSMILWNLALDENNGPTIPGFGDSTCRGLLRVDQGERTYELTLDYWGLAHFSRFIRPGAVRVGSSEAGPVRSVAARNEDGSVVVVLLNDGDEPVEVETVVDASPGSDPVGRVVSSLGPRAAATLVFSPAAR</sequence>
<feature type="domain" description="Glycosyl hydrolase family 30 TIM-barrel" evidence="5">
    <location>
        <begin position="56"/>
        <end position="389"/>
    </location>
</feature>
<dbReference type="GO" id="GO:0004348">
    <property type="term" value="F:glucosylceramidase activity"/>
    <property type="evidence" value="ECO:0007669"/>
    <property type="project" value="InterPro"/>
</dbReference>
<evidence type="ECO:0000256" key="1">
    <source>
        <dbReference type="ARBA" id="ARBA00005382"/>
    </source>
</evidence>
<protein>
    <submittedName>
        <fullName evidence="7">Glucosylceramidase</fullName>
    </submittedName>
</protein>
<dbReference type="AlphaFoldDB" id="A0A3N2DBT9"/>
<organism evidence="7 8">
    <name type="scientific">Salana multivorans</name>
    <dbReference type="NCBI Taxonomy" id="120377"/>
    <lineage>
        <taxon>Bacteria</taxon>
        <taxon>Bacillati</taxon>
        <taxon>Actinomycetota</taxon>
        <taxon>Actinomycetes</taxon>
        <taxon>Micrococcales</taxon>
        <taxon>Beutenbergiaceae</taxon>
        <taxon>Salana</taxon>
    </lineage>
</organism>
<dbReference type="Gene3D" id="3.20.20.80">
    <property type="entry name" value="Glycosidases"/>
    <property type="match status" value="1"/>
</dbReference>
<dbReference type="SUPFAM" id="SSF51445">
    <property type="entry name" value="(Trans)glycosidases"/>
    <property type="match status" value="1"/>
</dbReference>
<dbReference type="RefSeq" id="WP_123739250.1">
    <property type="nucleotide sequence ID" value="NZ_RKHQ01000001.1"/>
</dbReference>
<dbReference type="PRINTS" id="PR00843">
    <property type="entry name" value="GLHYDRLASE30"/>
</dbReference>
<evidence type="ECO:0000259" key="5">
    <source>
        <dbReference type="Pfam" id="PF02055"/>
    </source>
</evidence>
<keyword evidence="4" id="KW-0326">Glycosidase</keyword>
<evidence type="ECO:0000256" key="3">
    <source>
        <dbReference type="ARBA" id="ARBA00022801"/>
    </source>
</evidence>
<dbReference type="Gene3D" id="2.60.40.1180">
    <property type="entry name" value="Golgi alpha-mannosidase II"/>
    <property type="match status" value="1"/>
</dbReference>